<reference evidence="1 2" key="1">
    <citation type="journal article" date="2022" name="DNA Res.">
        <title>Chromosomal-level genome assembly of the orchid tree Bauhinia variegata (Leguminosae; Cercidoideae) supports the allotetraploid origin hypothesis of Bauhinia.</title>
        <authorList>
            <person name="Zhong Y."/>
            <person name="Chen Y."/>
            <person name="Zheng D."/>
            <person name="Pang J."/>
            <person name="Liu Y."/>
            <person name="Luo S."/>
            <person name="Meng S."/>
            <person name="Qian L."/>
            <person name="Wei D."/>
            <person name="Dai S."/>
            <person name="Zhou R."/>
        </authorList>
    </citation>
    <scope>NUCLEOTIDE SEQUENCE [LARGE SCALE GENOMIC DNA]</scope>
    <source>
        <strain evidence="1">BV-YZ2020</strain>
    </source>
</reference>
<name>A0ACB9PIF7_BAUVA</name>
<organism evidence="1 2">
    <name type="scientific">Bauhinia variegata</name>
    <name type="common">Purple orchid tree</name>
    <name type="synonym">Phanera variegata</name>
    <dbReference type="NCBI Taxonomy" id="167791"/>
    <lineage>
        <taxon>Eukaryota</taxon>
        <taxon>Viridiplantae</taxon>
        <taxon>Streptophyta</taxon>
        <taxon>Embryophyta</taxon>
        <taxon>Tracheophyta</taxon>
        <taxon>Spermatophyta</taxon>
        <taxon>Magnoliopsida</taxon>
        <taxon>eudicotyledons</taxon>
        <taxon>Gunneridae</taxon>
        <taxon>Pentapetalae</taxon>
        <taxon>rosids</taxon>
        <taxon>fabids</taxon>
        <taxon>Fabales</taxon>
        <taxon>Fabaceae</taxon>
        <taxon>Cercidoideae</taxon>
        <taxon>Cercideae</taxon>
        <taxon>Bauhiniinae</taxon>
        <taxon>Bauhinia</taxon>
    </lineage>
</organism>
<comment type="caution">
    <text evidence="1">The sequence shown here is derived from an EMBL/GenBank/DDBJ whole genome shotgun (WGS) entry which is preliminary data.</text>
</comment>
<dbReference type="EMBL" id="CM039429">
    <property type="protein sequence ID" value="KAI4348328.1"/>
    <property type="molecule type" value="Genomic_DNA"/>
</dbReference>
<evidence type="ECO:0000313" key="1">
    <source>
        <dbReference type="EMBL" id="KAI4348328.1"/>
    </source>
</evidence>
<keyword evidence="2" id="KW-1185">Reference proteome</keyword>
<proteinExistence type="predicted"/>
<accession>A0ACB9PIF7</accession>
<protein>
    <submittedName>
        <fullName evidence="1">Uncharacterized protein</fullName>
    </submittedName>
</protein>
<sequence length="385" mass="42451">MEWDWKEFAWDSAELEVSSDGLGLGEHNKEGASVNLKLVENCYLAEKSGSDSAAKDPGELKTASSPSGSGSAKRIRMNNGSLNTTCSVDGCNSDLSNCRDYHRRHRVCEKHSKTPVVLVGGKQQRFCQQCSRFHSLGEFDEVKRSCRKRLDGHNRRRRKPQPPSLFMAAEKFLTNYKGPRILHFGSPQTCAYPIMRNMWPVTAKIGVDSISYDRRQPLHRIDQQGLMHSFTSVTYGQDMQLPIFHGNDPIAGFSNEAVPVISINKPISGAIAPSASGKGTQKLCSDGKPRSFDSGCALYLLSTPQAQSSGLSLVQSSISCPVQSPLRDEHFDAVDKYSFSESARDKPTDPVLFLEANTNNLHCNGLLRDGSLGNGESVTLPFFWE</sequence>
<gene>
    <name evidence="1" type="ORF">L6164_009063</name>
</gene>
<evidence type="ECO:0000313" key="2">
    <source>
        <dbReference type="Proteomes" id="UP000828941"/>
    </source>
</evidence>
<dbReference type="Proteomes" id="UP000828941">
    <property type="component" value="Chromosome 4"/>
</dbReference>